<feature type="region of interest" description="Disordered" evidence="1">
    <location>
        <begin position="191"/>
        <end position="260"/>
    </location>
</feature>
<dbReference type="EMBL" id="SWKV01000027">
    <property type="protein sequence ID" value="KAF3040115.1"/>
    <property type="molecule type" value="Genomic_DNA"/>
</dbReference>
<feature type="compositionally biased region" description="Low complexity" evidence="1">
    <location>
        <begin position="201"/>
        <end position="210"/>
    </location>
</feature>
<proteinExistence type="predicted"/>
<gene>
    <name evidence="2" type="ORF">E8E12_007859</name>
</gene>
<evidence type="ECO:0000256" key="1">
    <source>
        <dbReference type="SAM" id="MobiDB-lite"/>
    </source>
</evidence>
<keyword evidence="3" id="KW-1185">Reference proteome</keyword>
<comment type="caution">
    <text evidence="2">The sequence shown here is derived from an EMBL/GenBank/DDBJ whole genome shotgun (WGS) entry which is preliminary data.</text>
</comment>
<name>A0A9P4WR34_9PLEO</name>
<evidence type="ECO:0000313" key="2">
    <source>
        <dbReference type="EMBL" id="KAF3040115.1"/>
    </source>
</evidence>
<feature type="compositionally biased region" description="Acidic residues" evidence="1">
    <location>
        <begin position="211"/>
        <end position="251"/>
    </location>
</feature>
<protein>
    <submittedName>
        <fullName evidence="2">Uncharacterized protein</fullName>
    </submittedName>
</protein>
<accession>A0A9P4WR34</accession>
<evidence type="ECO:0000313" key="3">
    <source>
        <dbReference type="Proteomes" id="UP000758155"/>
    </source>
</evidence>
<organism evidence="2 3">
    <name type="scientific">Didymella heteroderae</name>
    <dbReference type="NCBI Taxonomy" id="1769908"/>
    <lineage>
        <taxon>Eukaryota</taxon>
        <taxon>Fungi</taxon>
        <taxon>Dikarya</taxon>
        <taxon>Ascomycota</taxon>
        <taxon>Pezizomycotina</taxon>
        <taxon>Dothideomycetes</taxon>
        <taxon>Pleosporomycetidae</taxon>
        <taxon>Pleosporales</taxon>
        <taxon>Pleosporineae</taxon>
        <taxon>Didymellaceae</taxon>
        <taxon>Didymella</taxon>
    </lineage>
</organism>
<dbReference type="OrthoDB" id="5343383at2759"/>
<sequence>MSSFDRDGTVAIIRDYYHFLTKMYLDESQIVEPPPGGWPNITPETMRPLGKTDVVVDLLRHLPYVKSSGDDGPRVAPYVRSAEWPDLANSLTREAEPWGILVCTDGWDSSDSNTCDIHGGPVPPYCVGLTFARKYDTVLLLDTEWSCVWWIDCPDEIESSRHWRITQEERDDANVPIIVEDDGAYSKADALQLSDDEGNESRTSSESPPTSDDEDQGDLEDGFVQDDEDPNSDGVEDGEDEADDDDDDDDGRPEWMQDSWHPQWLIPEFFEKMKRHFQQLDFVPKDSKEVLEGWPQDIRDNTEFRLADKLKPIYRKHGWPNLEEYRKEDCLKEVRTTVR</sequence>
<reference evidence="2" key="1">
    <citation type="submission" date="2019-04" db="EMBL/GenBank/DDBJ databases">
        <title>Sequencing of skin fungus with MAO and IRED activity.</title>
        <authorList>
            <person name="Marsaioli A.J."/>
            <person name="Bonatto J.M.C."/>
            <person name="Reis Junior O."/>
        </authorList>
    </citation>
    <scope>NUCLEOTIDE SEQUENCE</scope>
    <source>
        <strain evidence="2">28M1</strain>
    </source>
</reference>
<dbReference type="Proteomes" id="UP000758155">
    <property type="component" value="Unassembled WGS sequence"/>
</dbReference>
<dbReference type="AlphaFoldDB" id="A0A9P4WR34"/>